<evidence type="ECO:0000313" key="2">
    <source>
        <dbReference type="Proteomes" id="UP001501570"/>
    </source>
</evidence>
<accession>A0ABP9STV9</accession>
<evidence type="ECO:0008006" key="3">
    <source>
        <dbReference type="Google" id="ProtNLM"/>
    </source>
</evidence>
<evidence type="ECO:0000313" key="1">
    <source>
        <dbReference type="EMBL" id="GAA5202001.1"/>
    </source>
</evidence>
<gene>
    <name evidence="1" type="ORF">GCM10023322_83010</name>
</gene>
<dbReference type="Proteomes" id="UP001501570">
    <property type="component" value="Unassembled WGS sequence"/>
</dbReference>
<organism evidence="1 2">
    <name type="scientific">Rugosimonospora acidiphila</name>
    <dbReference type="NCBI Taxonomy" id="556531"/>
    <lineage>
        <taxon>Bacteria</taxon>
        <taxon>Bacillati</taxon>
        <taxon>Actinomycetota</taxon>
        <taxon>Actinomycetes</taxon>
        <taxon>Micromonosporales</taxon>
        <taxon>Micromonosporaceae</taxon>
        <taxon>Rugosimonospora</taxon>
    </lineage>
</organism>
<reference evidence="2" key="1">
    <citation type="journal article" date="2019" name="Int. J. Syst. Evol. Microbiol.">
        <title>The Global Catalogue of Microorganisms (GCM) 10K type strain sequencing project: providing services to taxonomists for standard genome sequencing and annotation.</title>
        <authorList>
            <consortium name="The Broad Institute Genomics Platform"/>
            <consortium name="The Broad Institute Genome Sequencing Center for Infectious Disease"/>
            <person name="Wu L."/>
            <person name="Ma J."/>
        </authorList>
    </citation>
    <scope>NUCLEOTIDE SEQUENCE [LARGE SCALE GENOMIC DNA]</scope>
    <source>
        <strain evidence="2">JCM 18304</strain>
    </source>
</reference>
<comment type="caution">
    <text evidence="1">The sequence shown here is derived from an EMBL/GenBank/DDBJ whole genome shotgun (WGS) entry which is preliminary data.</text>
</comment>
<name>A0ABP9STV9_9ACTN</name>
<dbReference type="EMBL" id="BAABJQ010000057">
    <property type="protein sequence ID" value="GAA5202001.1"/>
    <property type="molecule type" value="Genomic_DNA"/>
</dbReference>
<protein>
    <recommendedName>
        <fullName evidence="3">ThiF family protein</fullName>
    </recommendedName>
</protein>
<keyword evidence="2" id="KW-1185">Reference proteome</keyword>
<proteinExistence type="predicted"/>
<sequence>MTSSITDTFDRTALLGVHEGTRATVTAALDAQAKTGMVIVATGMPFDLCGQAALCTAVATAVRAFGKVIVVADGPVELTYGPYRGLTIAEMTEREGAEHTDQLDPSVVPAELPFLHLGDPPAEPGGAVRIRASWDGWNASVSPAEAGTGPSREGNVVAAIAAAALGVHEAFGTIRERPGSDVGWRTITLNLWQPGTDIDGPTPTHAPAAWWLVGLGHLGQAYAWVLSWLPYADPAKIEIVLQDIQRVVQANHSTGLLTPASPAPIRKTRLAATALEQAGYDVVILDRRLDETSRAQPEDYHVALLGVDTLQPRRLISQVGWKLAIDAGLGIGPADFNAMILYRFPAKVPSDQLLPWNNDAPRQRRATTAALAELEQRDPCGSVELAGTAVGAAFVGAITACLAIAQGVRGVQTEDGFDVINLHLQSGDAFQAPATGETSLPAARLLPLQLSNLDGGLFLQRCFRRSC</sequence>